<protein>
    <submittedName>
        <fullName evidence="2">Uncharacterized protein</fullName>
    </submittedName>
</protein>
<feature type="transmembrane region" description="Helical" evidence="1">
    <location>
        <begin position="126"/>
        <end position="150"/>
    </location>
</feature>
<keyword evidence="1" id="KW-1133">Transmembrane helix</keyword>
<evidence type="ECO:0000256" key="1">
    <source>
        <dbReference type="SAM" id="Phobius"/>
    </source>
</evidence>
<organism evidence="2 3">
    <name type="scientific">Apiospora arundinis</name>
    <dbReference type="NCBI Taxonomy" id="335852"/>
    <lineage>
        <taxon>Eukaryota</taxon>
        <taxon>Fungi</taxon>
        <taxon>Dikarya</taxon>
        <taxon>Ascomycota</taxon>
        <taxon>Pezizomycotina</taxon>
        <taxon>Sordariomycetes</taxon>
        <taxon>Xylariomycetidae</taxon>
        <taxon>Amphisphaeriales</taxon>
        <taxon>Apiosporaceae</taxon>
        <taxon>Apiospora</taxon>
    </lineage>
</organism>
<accession>A0ABR2JBQ8</accession>
<keyword evidence="1" id="KW-0472">Membrane</keyword>
<gene>
    <name evidence="2" type="ORF">PGQ11_005753</name>
</gene>
<dbReference type="Proteomes" id="UP001390339">
    <property type="component" value="Unassembled WGS sequence"/>
</dbReference>
<comment type="caution">
    <text evidence="2">The sequence shown here is derived from an EMBL/GenBank/DDBJ whole genome shotgun (WGS) entry which is preliminary data.</text>
</comment>
<dbReference type="InterPro" id="IPR053018">
    <property type="entry name" value="Elsinochrome_Biosynth-Asso"/>
</dbReference>
<evidence type="ECO:0000313" key="3">
    <source>
        <dbReference type="Proteomes" id="UP001390339"/>
    </source>
</evidence>
<feature type="transmembrane region" description="Helical" evidence="1">
    <location>
        <begin position="162"/>
        <end position="181"/>
    </location>
</feature>
<proteinExistence type="predicted"/>
<keyword evidence="3" id="KW-1185">Reference proteome</keyword>
<dbReference type="PANTHER" id="PTHR37577:SF1">
    <property type="entry name" value="INTEGRAL MEMBRANE PROTEIN"/>
    <property type="match status" value="1"/>
</dbReference>
<sequence>MTTSCNDTNPDCSSKPDDPDITGLLVILAFVSTLIITFCTVLYTYVSISLPRIAYNDYDALVIPDWVVRRLLGRDETDVNGRRRLAAWTSLVLAMSDQHLVTGTAMLITTYAITGGAGGLDGQRSVYSLRVATSLATCAAIVHISTLSVLRFRFSHRTVDSTIRHVAIVVFVGLTFGARIASSFTSDEENSFCVSASSVKCGVHDPDRKHAMILRVTATVMEMVGLWICLYRSLKACLHVGGLRSLVRFCLLKLLKRRLRTGEEEIIQVNLEASLSGTPGLRTLLMVLKLSESSLIDILWLSLFFCYSLVEIGRIYGGRVNLKPGPDGTPPNAVIEPSFGQLMPMLVLTGSLLGVLTTWKGMRPVSLPA</sequence>
<feature type="transmembrane region" description="Helical" evidence="1">
    <location>
        <begin position="212"/>
        <end position="231"/>
    </location>
</feature>
<name>A0ABR2JBQ8_9PEZI</name>
<reference evidence="2 3" key="1">
    <citation type="journal article" date="2024" name="IMA Fungus">
        <title>Apiospora arundinis, a panoply of carbohydrate-active enzymes and secondary metabolites.</title>
        <authorList>
            <person name="Sorensen T."/>
            <person name="Petersen C."/>
            <person name="Muurmann A.T."/>
            <person name="Christiansen J.V."/>
            <person name="Brundto M.L."/>
            <person name="Overgaard C.K."/>
            <person name="Boysen A.T."/>
            <person name="Wollenberg R.D."/>
            <person name="Larsen T.O."/>
            <person name="Sorensen J.L."/>
            <person name="Nielsen K.L."/>
            <person name="Sondergaard T.E."/>
        </authorList>
    </citation>
    <scope>NUCLEOTIDE SEQUENCE [LARGE SCALE GENOMIC DNA]</scope>
    <source>
        <strain evidence="2 3">AAU 773</strain>
    </source>
</reference>
<feature type="transmembrane region" description="Helical" evidence="1">
    <location>
        <begin position="298"/>
        <end position="318"/>
    </location>
</feature>
<dbReference type="EMBL" id="JAPCWZ010000003">
    <property type="protein sequence ID" value="KAK8875239.1"/>
    <property type="molecule type" value="Genomic_DNA"/>
</dbReference>
<dbReference type="PANTHER" id="PTHR37577">
    <property type="entry name" value="INTEGRAL MEMBRANE PROTEIN"/>
    <property type="match status" value="1"/>
</dbReference>
<feature type="transmembrane region" description="Helical" evidence="1">
    <location>
        <begin position="338"/>
        <end position="359"/>
    </location>
</feature>
<feature type="transmembrane region" description="Helical" evidence="1">
    <location>
        <begin position="24"/>
        <end position="46"/>
    </location>
</feature>
<evidence type="ECO:0000313" key="2">
    <source>
        <dbReference type="EMBL" id="KAK8875239.1"/>
    </source>
</evidence>
<keyword evidence="1" id="KW-0812">Transmembrane</keyword>
<feature type="transmembrane region" description="Helical" evidence="1">
    <location>
        <begin position="100"/>
        <end position="120"/>
    </location>
</feature>